<dbReference type="PANTHER" id="PTHR21137">
    <property type="entry name" value="ODORANT RECEPTOR"/>
    <property type="match status" value="1"/>
</dbReference>
<reference evidence="11 12" key="1">
    <citation type="submission" date="2020-04" db="EMBL/GenBank/DDBJ databases">
        <authorList>
            <person name="Alioto T."/>
            <person name="Alioto T."/>
            <person name="Gomez Garrido J."/>
        </authorList>
    </citation>
    <scope>NUCLEOTIDE SEQUENCE [LARGE SCALE GENOMIC DNA]</scope>
</reference>
<organism evidence="11 12">
    <name type="scientific">Cloeon dipterum</name>
    <dbReference type="NCBI Taxonomy" id="197152"/>
    <lineage>
        <taxon>Eukaryota</taxon>
        <taxon>Metazoa</taxon>
        <taxon>Ecdysozoa</taxon>
        <taxon>Arthropoda</taxon>
        <taxon>Hexapoda</taxon>
        <taxon>Insecta</taxon>
        <taxon>Pterygota</taxon>
        <taxon>Palaeoptera</taxon>
        <taxon>Ephemeroptera</taxon>
        <taxon>Pisciforma</taxon>
        <taxon>Baetidae</taxon>
        <taxon>Cloeon</taxon>
    </lineage>
</organism>
<keyword evidence="5 10" id="KW-0552">Olfaction</keyword>
<dbReference type="Proteomes" id="UP000494165">
    <property type="component" value="Unassembled WGS sequence"/>
</dbReference>
<dbReference type="GO" id="GO:0005549">
    <property type="term" value="F:odorant binding"/>
    <property type="evidence" value="ECO:0007669"/>
    <property type="project" value="InterPro"/>
</dbReference>
<comment type="similarity">
    <text evidence="10">Belongs to the insect chemoreceptor superfamily. Heteromeric odorant receptor channel (TC 1.A.69) family.</text>
</comment>
<dbReference type="PANTHER" id="PTHR21137:SF35">
    <property type="entry name" value="ODORANT RECEPTOR 19A-RELATED"/>
    <property type="match status" value="1"/>
</dbReference>
<evidence type="ECO:0000256" key="9">
    <source>
        <dbReference type="ARBA" id="ARBA00023224"/>
    </source>
</evidence>
<comment type="caution">
    <text evidence="10">Lacks conserved residue(s) required for the propagation of feature annotation.</text>
</comment>
<dbReference type="AlphaFoldDB" id="A0A8S1CYH1"/>
<dbReference type="EMBL" id="CADEPI010000082">
    <property type="protein sequence ID" value="CAB3373129.1"/>
    <property type="molecule type" value="Genomic_DNA"/>
</dbReference>
<evidence type="ECO:0000256" key="1">
    <source>
        <dbReference type="ARBA" id="ARBA00004651"/>
    </source>
</evidence>
<evidence type="ECO:0000256" key="8">
    <source>
        <dbReference type="ARBA" id="ARBA00023170"/>
    </source>
</evidence>
<evidence type="ECO:0000313" key="12">
    <source>
        <dbReference type="Proteomes" id="UP000494165"/>
    </source>
</evidence>
<feature type="transmembrane region" description="Helical" evidence="10">
    <location>
        <begin position="133"/>
        <end position="152"/>
    </location>
</feature>
<accession>A0A8S1CYH1</accession>
<keyword evidence="7 10" id="KW-0472">Membrane</keyword>
<protein>
    <recommendedName>
        <fullName evidence="10">Odorant receptor</fullName>
    </recommendedName>
</protein>
<keyword evidence="6 10" id="KW-1133">Transmembrane helix</keyword>
<keyword evidence="3 10" id="KW-0716">Sensory transduction</keyword>
<dbReference type="GO" id="GO:0005886">
    <property type="term" value="C:plasma membrane"/>
    <property type="evidence" value="ECO:0007669"/>
    <property type="project" value="UniProtKB-SubCell"/>
</dbReference>
<name>A0A8S1CYH1_9INSE</name>
<proteinExistence type="inferred from homology"/>
<keyword evidence="9 10" id="KW-0807">Transducer</keyword>
<evidence type="ECO:0000256" key="3">
    <source>
        <dbReference type="ARBA" id="ARBA00022606"/>
    </source>
</evidence>
<dbReference type="GO" id="GO:0004984">
    <property type="term" value="F:olfactory receptor activity"/>
    <property type="evidence" value="ECO:0007669"/>
    <property type="project" value="InterPro"/>
</dbReference>
<evidence type="ECO:0000256" key="5">
    <source>
        <dbReference type="ARBA" id="ARBA00022725"/>
    </source>
</evidence>
<evidence type="ECO:0000256" key="4">
    <source>
        <dbReference type="ARBA" id="ARBA00022692"/>
    </source>
</evidence>
<sequence length="384" mass="44543">MKSVFETKQCAWLQKINAATGVFISKENYTHAERISKLLWEVIAIFFIVGTLITNIPYWRYTFEKSSSTALIVCNLSMILHYFVIICRSIDMVSHKTKLRRFLETVDRILESNEYSADHNNIKREAWKIPGKILICQIFILLGSQATFFLAMPSFDKDSQSFDSVEYEIFGGYLEYVDYTNIRVQIFTVANFLLNLFMWIKIYAMDCLIYFFIVLIAKEINLLRKNFSFRQFSSPSCESFAKWTQQFESIKSFVVDFNDLFSNQIILAIFDQTLALCFTGYISAKYFTGTVVLAMATVFLNGFSQNLIYCVLGQSVVNEAEKLMSQLSSGTWSRQNMFPVCHVLLSTVKRNFTLCIGNFFTLNMEFFASVIGIVFTYFMILRQF</sequence>
<evidence type="ECO:0000313" key="11">
    <source>
        <dbReference type="EMBL" id="CAB3373129.1"/>
    </source>
</evidence>
<comment type="caution">
    <text evidence="11">The sequence shown here is derived from an EMBL/GenBank/DDBJ whole genome shotgun (WGS) entry which is preliminary data.</text>
</comment>
<evidence type="ECO:0000256" key="7">
    <source>
        <dbReference type="ARBA" id="ARBA00023136"/>
    </source>
</evidence>
<gene>
    <name evidence="11" type="ORF">CLODIP_2_CD11025</name>
</gene>
<evidence type="ECO:0000256" key="2">
    <source>
        <dbReference type="ARBA" id="ARBA00022475"/>
    </source>
</evidence>
<dbReference type="Pfam" id="PF02949">
    <property type="entry name" value="7tm_6"/>
    <property type="match status" value="1"/>
</dbReference>
<feature type="transmembrane region" description="Helical" evidence="10">
    <location>
        <begin position="70"/>
        <end position="90"/>
    </location>
</feature>
<dbReference type="GO" id="GO:0007165">
    <property type="term" value="P:signal transduction"/>
    <property type="evidence" value="ECO:0007669"/>
    <property type="project" value="UniProtKB-KW"/>
</dbReference>
<feature type="transmembrane region" description="Helical" evidence="10">
    <location>
        <begin position="38"/>
        <end position="58"/>
    </location>
</feature>
<comment type="subcellular location">
    <subcellularLocation>
        <location evidence="1 10">Cell membrane</location>
        <topology evidence="1 10">Multi-pass membrane protein</topology>
    </subcellularLocation>
</comment>
<dbReference type="InterPro" id="IPR004117">
    <property type="entry name" value="7tm6_olfct_rcpt"/>
</dbReference>
<evidence type="ECO:0000256" key="6">
    <source>
        <dbReference type="ARBA" id="ARBA00022989"/>
    </source>
</evidence>
<feature type="transmembrane region" description="Helical" evidence="10">
    <location>
        <begin position="196"/>
        <end position="217"/>
    </location>
</feature>
<evidence type="ECO:0000256" key="10">
    <source>
        <dbReference type="RuleBase" id="RU351113"/>
    </source>
</evidence>
<keyword evidence="2" id="KW-1003">Cell membrane</keyword>
<keyword evidence="4 10" id="KW-0812">Transmembrane</keyword>
<feature type="transmembrane region" description="Helical" evidence="10">
    <location>
        <begin position="359"/>
        <end position="380"/>
    </location>
</feature>
<keyword evidence="8 10" id="KW-0675">Receptor</keyword>
<keyword evidence="12" id="KW-1185">Reference proteome</keyword>